<dbReference type="SUPFAM" id="SSF46785">
    <property type="entry name" value="Winged helix' DNA-binding domain"/>
    <property type="match status" value="1"/>
</dbReference>
<accession>A0ABV2IAM3</accession>
<evidence type="ECO:0000313" key="6">
    <source>
        <dbReference type="Proteomes" id="UP001549164"/>
    </source>
</evidence>
<keyword evidence="2 5" id="KW-0238">DNA-binding</keyword>
<dbReference type="SMART" id="SM00345">
    <property type="entry name" value="HTH_GNTR"/>
    <property type="match status" value="1"/>
</dbReference>
<reference evidence="5 6" key="1">
    <citation type="submission" date="2024-06" db="EMBL/GenBank/DDBJ databases">
        <title>Genomic Encyclopedia of Type Strains, Phase IV (KMG-IV): sequencing the most valuable type-strain genomes for metagenomic binning, comparative biology and taxonomic classification.</title>
        <authorList>
            <person name="Goeker M."/>
        </authorList>
    </citation>
    <scope>NUCLEOTIDE SEQUENCE [LARGE SCALE GENOMIC DNA]</scope>
    <source>
        <strain evidence="5 6">DSM 28102</strain>
    </source>
</reference>
<dbReference type="InterPro" id="IPR011711">
    <property type="entry name" value="GntR_C"/>
</dbReference>
<dbReference type="CDD" id="cd07377">
    <property type="entry name" value="WHTH_GntR"/>
    <property type="match status" value="1"/>
</dbReference>
<keyword evidence="1" id="KW-0805">Transcription regulation</keyword>
<evidence type="ECO:0000256" key="3">
    <source>
        <dbReference type="ARBA" id="ARBA00023163"/>
    </source>
</evidence>
<dbReference type="Gene3D" id="1.10.10.10">
    <property type="entry name" value="Winged helix-like DNA-binding domain superfamily/Winged helix DNA-binding domain"/>
    <property type="match status" value="1"/>
</dbReference>
<organism evidence="5 6">
    <name type="scientific">Martelella mangrovi</name>
    <dbReference type="NCBI Taxonomy" id="1397477"/>
    <lineage>
        <taxon>Bacteria</taxon>
        <taxon>Pseudomonadati</taxon>
        <taxon>Pseudomonadota</taxon>
        <taxon>Alphaproteobacteria</taxon>
        <taxon>Hyphomicrobiales</taxon>
        <taxon>Aurantimonadaceae</taxon>
        <taxon>Martelella</taxon>
    </lineage>
</organism>
<comment type="caution">
    <text evidence="5">The sequence shown here is derived from an EMBL/GenBank/DDBJ whole genome shotgun (WGS) entry which is preliminary data.</text>
</comment>
<evidence type="ECO:0000256" key="1">
    <source>
        <dbReference type="ARBA" id="ARBA00023015"/>
    </source>
</evidence>
<dbReference type="PROSITE" id="PS50949">
    <property type="entry name" value="HTH_GNTR"/>
    <property type="match status" value="1"/>
</dbReference>
<dbReference type="Pfam" id="PF07729">
    <property type="entry name" value="FCD"/>
    <property type="match status" value="1"/>
</dbReference>
<dbReference type="SUPFAM" id="SSF48008">
    <property type="entry name" value="GntR ligand-binding domain-like"/>
    <property type="match status" value="1"/>
</dbReference>
<dbReference type="RefSeq" id="WP_354433895.1">
    <property type="nucleotide sequence ID" value="NZ_JBEPLY010000004.1"/>
</dbReference>
<dbReference type="PANTHER" id="PTHR43537:SF5">
    <property type="entry name" value="UXU OPERON TRANSCRIPTIONAL REGULATOR"/>
    <property type="match status" value="1"/>
</dbReference>
<dbReference type="Gene3D" id="1.20.120.530">
    <property type="entry name" value="GntR ligand-binding domain-like"/>
    <property type="match status" value="1"/>
</dbReference>
<dbReference type="EMBL" id="JBEPLY010000004">
    <property type="protein sequence ID" value="MET3599819.1"/>
    <property type="molecule type" value="Genomic_DNA"/>
</dbReference>
<dbReference type="InterPro" id="IPR008920">
    <property type="entry name" value="TF_FadR/GntR_C"/>
</dbReference>
<evidence type="ECO:0000256" key="2">
    <source>
        <dbReference type="ARBA" id="ARBA00023125"/>
    </source>
</evidence>
<dbReference type="InterPro" id="IPR036390">
    <property type="entry name" value="WH_DNA-bd_sf"/>
</dbReference>
<proteinExistence type="predicted"/>
<keyword evidence="3" id="KW-0804">Transcription</keyword>
<dbReference type="PRINTS" id="PR00035">
    <property type="entry name" value="HTHGNTR"/>
</dbReference>
<name>A0ABV2IAM3_9HYPH</name>
<protein>
    <submittedName>
        <fullName evidence="5">DNA-binding FadR family transcriptional regulator</fullName>
    </submittedName>
</protein>
<dbReference type="Proteomes" id="UP001549164">
    <property type="component" value="Unassembled WGS sequence"/>
</dbReference>
<dbReference type="InterPro" id="IPR000524">
    <property type="entry name" value="Tscrpt_reg_HTH_GntR"/>
</dbReference>
<dbReference type="SMART" id="SM00895">
    <property type="entry name" value="FCD"/>
    <property type="match status" value="1"/>
</dbReference>
<dbReference type="PANTHER" id="PTHR43537">
    <property type="entry name" value="TRANSCRIPTIONAL REGULATOR, GNTR FAMILY"/>
    <property type="match status" value="1"/>
</dbReference>
<evidence type="ECO:0000259" key="4">
    <source>
        <dbReference type="PROSITE" id="PS50949"/>
    </source>
</evidence>
<feature type="domain" description="HTH gntR-type" evidence="4">
    <location>
        <begin position="8"/>
        <end position="76"/>
    </location>
</feature>
<dbReference type="Pfam" id="PF00392">
    <property type="entry name" value="GntR"/>
    <property type="match status" value="1"/>
</dbReference>
<dbReference type="InterPro" id="IPR036388">
    <property type="entry name" value="WH-like_DNA-bd_sf"/>
</dbReference>
<evidence type="ECO:0000313" key="5">
    <source>
        <dbReference type="EMBL" id="MET3599819.1"/>
    </source>
</evidence>
<gene>
    <name evidence="5" type="ORF">ABID12_001758</name>
</gene>
<keyword evidence="6" id="KW-1185">Reference proteome</keyword>
<dbReference type="GO" id="GO:0003677">
    <property type="term" value="F:DNA binding"/>
    <property type="evidence" value="ECO:0007669"/>
    <property type="project" value="UniProtKB-KW"/>
</dbReference>
<sequence length="232" mass="26148">MTDSETTYKLSDTVYEEMLPLIQGGAWATNGRLPSEQDMAAQFRVSRPVIREALKRLRSEGLIQSRRGSGSFVVREIAPETEYPSISSIADLGPLASFREGVEGEAASLAAERRTQDQLDSLYRLVDMPRAAADEKNAGRDFAFHVQVAEASANPFYRNTLLSLRRQMMLSMNLTWSLSLFEADFLDTVEDQHRSVVVAIGNQNKDEACRLMRHHIRWVHNRFLHGHQGVLG</sequence>